<dbReference type="RefSeq" id="WP_188953956.1">
    <property type="nucleotide sequence ID" value="NZ_BMIB01000003.1"/>
</dbReference>
<sequence length="388" mass="42506">MAIVLYDPADRESFSPLTQTRAVGAFRMGMLTMQQRWQLWSNQPVFLFTAGYLQNLYPAIEEGAHIWVDAGVLPDEKLLHAILHLPYGQAIQDTQGIIACHINVNQQPFSLANLSPQFTHVQTIQAANRLQFAWDLFRQNDEQARKDYNLLTAGKTSAALSHTNQLIRPDLIFVEEGANIEFATLNASTGPIYISRNAVVMEGSFLRGPLCIGENSVIKMGARIYGATTIGPNCTVGGEVKNAILFGYSNKAHDGYLGDAVIGEWCNLGAGTSNSNVKNTGGEVKIWHHSTGKFVLAGFKCGMVMGDYTRTAINTSINTGTVIGTCCNVFGDGLTPKVLAPFTWGTKGISRYEFEKALLDVNNWKKMKHAALSAQETAVLKHIFETVQ</sequence>
<reference evidence="3" key="1">
    <citation type="journal article" date="2014" name="Int. J. Syst. Evol. Microbiol.">
        <title>Complete genome sequence of Corynebacterium casei LMG S-19264T (=DSM 44701T), isolated from a smear-ripened cheese.</title>
        <authorList>
            <consortium name="US DOE Joint Genome Institute (JGI-PGF)"/>
            <person name="Walter F."/>
            <person name="Albersmeier A."/>
            <person name="Kalinowski J."/>
            <person name="Ruckert C."/>
        </authorList>
    </citation>
    <scope>NUCLEOTIDE SEQUENCE</scope>
    <source>
        <strain evidence="3">CGMCC 1.15290</strain>
    </source>
</reference>
<name>A0A917MWT9_9BACT</name>
<accession>A0A917MWT9</accession>
<dbReference type="AlphaFoldDB" id="A0A917MWT9"/>
<dbReference type="InterPro" id="IPR050065">
    <property type="entry name" value="GlmU-like"/>
</dbReference>
<organism evidence="3 4">
    <name type="scientific">Filimonas zeae</name>
    <dbReference type="NCBI Taxonomy" id="1737353"/>
    <lineage>
        <taxon>Bacteria</taxon>
        <taxon>Pseudomonadati</taxon>
        <taxon>Bacteroidota</taxon>
        <taxon>Chitinophagia</taxon>
        <taxon>Chitinophagales</taxon>
        <taxon>Chitinophagaceae</taxon>
        <taxon>Filimonas</taxon>
    </lineage>
</organism>
<evidence type="ECO:0000256" key="1">
    <source>
        <dbReference type="ARBA" id="ARBA00022679"/>
    </source>
</evidence>
<reference evidence="3" key="2">
    <citation type="submission" date="2020-09" db="EMBL/GenBank/DDBJ databases">
        <authorList>
            <person name="Sun Q."/>
            <person name="Zhou Y."/>
        </authorList>
    </citation>
    <scope>NUCLEOTIDE SEQUENCE</scope>
    <source>
        <strain evidence="3">CGMCC 1.15290</strain>
    </source>
</reference>
<dbReference type="EMBL" id="BMIB01000003">
    <property type="protein sequence ID" value="GGH71885.1"/>
    <property type="molecule type" value="Genomic_DNA"/>
</dbReference>
<dbReference type="Gene3D" id="2.160.10.10">
    <property type="entry name" value="Hexapeptide repeat proteins"/>
    <property type="match status" value="1"/>
</dbReference>
<dbReference type="PANTHER" id="PTHR43584">
    <property type="entry name" value="NUCLEOTIDYL TRANSFERASE"/>
    <property type="match status" value="1"/>
</dbReference>
<gene>
    <name evidence="3" type="ORF">GCM10011379_31710</name>
</gene>
<dbReference type="NCBIfam" id="TIGR03991">
    <property type="entry name" value="alt_bact_glmU"/>
    <property type="match status" value="1"/>
</dbReference>
<dbReference type="GO" id="GO:0016746">
    <property type="term" value="F:acyltransferase activity"/>
    <property type="evidence" value="ECO:0007669"/>
    <property type="project" value="UniProtKB-KW"/>
</dbReference>
<proteinExistence type="predicted"/>
<dbReference type="InterPro" id="IPR011004">
    <property type="entry name" value="Trimer_LpxA-like_sf"/>
</dbReference>
<dbReference type="SUPFAM" id="SSF51161">
    <property type="entry name" value="Trimeric LpxA-like enzymes"/>
    <property type="match status" value="1"/>
</dbReference>
<comment type="caution">
    <text evidence="3">The sequence shown here is derived from an EMBL/GenBank/DDBJ whole genome shotgun (WGS) entry which is preliminary data.</text>
</comment>
<evidence type="ECO:0000256" key="2">
    <source>
        <dbReference type="ARBA" id="ARBA00023315"/>
    </source>
</evidence>
<dbReference type="InterPro" id="IPR023917">
    <property type="entry name" value="Bifunctiontional_GlmU_bac-type"/>
</dbReference>
<keyword evidence="2" id="KW-0012">Acyltransferase</keyword>
<dbReference type="Pfam" id="PF13562">
    <property type="entry name" value="NTP_transf_4"/>
    <property type="match status" value="1"/>
</dbReference>
<keyword evidence="4" id="KW-1185">Reference proteome</keyword>
<protein>
    <submittedName>
        <fullName evidence="3">Glucose-1-phosphate thymidylyltransferase</fullName>
    </submittedName>
</protein>
<evidence type="ECO:0000313" key="3">
    <source>
        <dbReference type="EMBL" id="GGH71885.1"/>
    </source>
</evidence>
<keyword evidence="1" id="KW-0808">Transferase</keyword>
<evidence type="ECO:0000313" key="4">
    <source>
        <dbReference type="Proteomes" id="UP000627292"/>
    </source>
</evidence>
<dbReference type="Proteomes" id="UP000627292">
    <property type="component" value="Unassembled WGS sequence"/>
</dbReference>
<dbReference type="GO" id="GO:0016779">
    <property type="term" value="F:nucleotidyltransferase activity"/>
    <property type="evidence" value="ECO:0007669"/>
    <property type="project" value="UniProtKB-ARBA"/>
</dbReference>